<protein>
    <submittedName>
        <fullName evidence="12">Putative transcription factor MYB1R1-like isoform X1</fullName>
        <ecNumber evidence="12">3.2.1.4</ecNumber>
    </submittedName>
</protein>
<dbReference type="SMART" id="SM00717">
    <property type="entry name" value="SANT"/>
    <property type="match status" value="1"/>
</dbReference>
<dbReference type="FunFam" id="1.10.10.60:FF:000009">
    <property type="entry name" value="transcription factor MYB1R1"/>
    <property type="match status" value="1"/>
</dbReference>
<dbReference type="Gene3D" id="1.10.10.60">
    <property type="entry name" value="Homeodomain-like"/>
    <property type="match status" value="1"/>
</dbReference>
<feature type="domain" description="SANT" evidence="10">
    <location>
        <begin position="92"/>
        <end position="140"/>
    </location>
</feature>
<dbReference type="InterPro" id="IPR052245">
    <property type="entry name" value="Plant_Stress_Dev_TF"/>
</dbReference>
<dbReference type="GO" id="GO:0003677">
    <property type="term" value="F:DNA binding"/>
    <property type="evidence" value="ECO:0007669"/>
    <property type="project" value="UniProtKB-KW"/>
</dbReference>
<keyword evidence="6" id="KW-0479">Metal-binding</keyword>
<dbReference type="EC" id="3.2.1.4" evidence="12"/>
<evidence type="ECO:0000259" key="10">
    <source>
        <dbReference type="PROSITE" id="PS51293"/>
    </source>
</evidence>
<feature type="domain" description="CCHC-type" evidence="9">
    <location>
        <begin position="7"/>
        <end position="22"/>
    </location>
</feature>
<dbReference type="InterPro" id="IPR017930">
    <property type="entry name" value="Myb_dom"/>
</dbReference>
<evidence type="ECO:0000256" key="4">
    <source>
        <dbReference type="ARBA" id="ARBA00023163"/>
    </source>
</evidence>
<feature type="domain" description="Myb-like" evidence="8">
    <location>
        <begin position="84"/>
        <end position="136"/>
    </location>
</feature>
<reference evidence="12" key="1">
    <citation type="submission" date="2019-08" db="EMBL/GenBank/DDBJ databases">
        <title>Reference gene set and small RNA set construction with multiple tissues from Davidia involucrata Baill.</title>
        <authorList>
            <person name="Yang H."/>
            <person name="Zhou C."/>
            <person name="Li G."/>
            <person name="Wang J."/>
            <person name="Gao P."/>
            <person name="Wang M."/>
            <person name="Wang R."/>
            <person name="Zhao Y."/>
        </authorList>
    </citation>
    <scope>NUCLEOTIDE SEQUENCE</scope>
    <source>
        <tissue evidence="12">Mixed with DoveR01_LX</tissue>
    </source>
</reference>
<dbReference type="GO" id="GO:0008810">
    <property type="term" value="F:cellulase activity"/>
    <property type="evidence" value="ECO:0007669"/>
    <property type="project" value="UniProtKB-EC"/>
</dbReference>
<dbReference type="EMBL" id="GHES01002230">
    <property type="protein sequence ID" value="MPA32789.1"/>
    <property type="molecule type" value="Transcribed_RNA"/>
</dbReference>
<dbReference type="PROSITE" id="PS50158">
    <property type="entry name" value="ZF_CCHC"/>
    <property type="match status" value="1"/>
</dbReference>
<keyword evidence="4" id="KW-0804">Transcription</keyword>
<dbReference type="InterPro" id="IPR006447">
    <property type="entry name" value="Myb_dom_plants"/>
</dbReference>
<evidence type="ECO:0000256" key="2">
    <source>
        <dbReference type="ARBA" id="ARBA00023015"/>
    </source>
</evidence>
<dbReference type="SUPFAM" id="SSF46689">
    <property type="entry name" value="Homeodomain-like"/>
    <property type="match status" value="1"/>
</dbReference>
<gene>
    <name evidence="12" type="ORF">Din_002230</name>
</gene>
<proteinExistence type="predicted"/>
<feature type="domain" description="HTH myb-type" evidence="11">
    <location>
        <begin position="84"/>
        <end position="140"/>
    </location>
</feature>
<keyword evidence="6" id="KW-0862">Zinc</keyword>
<keyword evidence="12" id="KW-0326">Glycosidase</keyword>
<sequence>MVKESVRKCSHCGHNGHNSRTCNGKGCFKLFGVRIATEKEDESIRKSKSLGNLLMCNAGEQSSVVDAGYLSDGLIQSKKAKAAHERKKGVPWTENEHRSFLVGLEKLGRGDWRGISRNFVPTRTPTQVASHAQKYFIRMDATKKTKLRSSLFDMPFKKSVIFQAPPQPPQNSPVSPSNAETSHQDSNSHLKNISEIQAQASTSAQVANPLEDPQVLPMAPNYGVPDFRPVPYMVGVPGSGHQSFPAPKVFPAVSFVPVMNFPNQGYVCLPRSHGNFTTCGPFMSSLLPQPLPLPLSLPLPHGPSQAAPGTSVTKKDDQALSIGVI</sequence>
<evidence type="ECO:0000256" key="5">
    <source>
        <dbReference type="ARBA" id="ARBA00023242"/>
    </source>
</evidence>
<comment type="subcellular location">
    <subcellularLocation>
        <location evidence="1">Nucleus</location>
    </subcellularLocation>
</comment>
<keyword evidence="3" id="KW-0238">DNA-binding</keyword>
<dbReference type="NCBIfam" id="TIGR01557">
    <property type="entry name" value="myb_SHAQKYF"/>
    <property type="match status" value="1"/>
</dbReference>
<accession>A0A5B6YMD0</accession>
<organism evidence="12">
    <name type="scientific">Davidia involucrata</name>
    <name type="common">Dove tree</name>
    <dbReference type="NCBI Taxonomy" id="16924"/>
    <lineage>
        <taxon>Eukaryota</taxon>
        <taxon>Viridiplantae</taxon>
        <taxon>Streptophyta</taxon>
        <taxon>Embryophyta</taxon>
        <taxon>Tracheophyta</taxon>
        <taxon>Spermatophyta</taxon>
        <taxon>Magnoliopsida</taxon>
        <taxon>eudicotyledons</taxon>
        <taxon>Gunneridae</taxon>
        <taxon>Pentapetalae</taxon>
        <taxon>asterids</taxon>
        <taxon>Cornales</taxon>
        <taxon>Nyssaceae</taxon>
        <taxon>Davidia</taxon>
    </lineage>
</organism>
<keyword evidence="2" id="KW-0805">Transcription regulation</keyword>
<dbReference type="AlphaFoldDB" id="A0A5B6YMD0"/>
<dbReference type="PROSITE" id="PS50090">
    <property type="entry name" value="MYB_LIKE"/>
    <property type="match status" value="1"/>
</dbReference>
<evidence type="ECO:0000313" key="12">
    <source>
        <dbReference type="EMBL" id="MPA32789.1"/>
    </source>
</evidence>
<keyword evidence="12" id="KW-0378">Hydrolase</keyword>
<evidence type="ECO:0000256" key="7">
    <source>
        <dbReference type="SAM" id="MobiDB-lite"/>
    </source>
</evidence>
<evidence type="ECO:0000256" key="3">
    <source>
        <dbReference type="ARBA" id="ARBA00023125"/>
    </source>
</evidence>
<dbReference type="PANTHER" id="PTHR44191">
    <property type="entry name" value="TRANSCRIPTION FACTOR KUA1"/>
    <property type="match status" value="1"/>
</dbReference>
<dbReference type="PROSITE" id="PS51294">
    <property type="entry name" value="HTH_MYB"/>
    <property type="match status" value="1"/>
</dbReference>
<dbReference type="GO" id="GO:0006355">
    <property type="term" value="P:regulation of DNA-templated transcription"/>
    <property type="evidence" value="ECO:0007669"/>
    <property type="project" value="UniProtKB-ARBA"/>
</dbReference>
<dbReference type="InterPro" id="IPR017884">
    <property type="entry name" value="SANT_dom"/>
</dbReference>
<dbReference type="Pfam" id="PF00249">
    <property type="entry name" value="Myb_DNA-binding"/>
    <property type="match status" value="1"/>
</dbReference>
<dbReference type="CDD" id="cd00167">
    <property type="entry name" value="SANT"/>
    <property type="match status" value="1"/>
</dbReference>
<keyword evidence="5" id="KW-0539">Nucleus</keyword>
<dbReference type="GO" id="GO:0005634">
    <property type="term" value="C:nucleus"/>
    <property type="evidence" value="ECO:0007669"/>
    <property type="project" value="UniProtKB-SubCell"/>
</dbReference>
<keyword evidence="6" id="KW-0863">Zinc-finger</keyword>
<evidence type="ECO:0000259" key="8">
    <source>
        <dbReference type="PROSITE" id="PS50090"/>
    </source>
</evidence>
<name>A0A5B6YMD0_DAVIN</name>
<feature type="region of interest" description="Disordered" evidence="7">
    <location>
        <begin position="162"/>
        <end position="189"/>
    </location>
</feature>
<dbReference type="GO" id="GO:0009739">
    <property type="term" value="P:response to gibberellin"/>
    <property type="evidence" value="ECO:0007669"/>
    <property type="project" value="TreeGrafter"/>
</dbReference>
<dbReference type="InterPro" id="IPR001878">
    <property type="entry name" value="Znf_CCHC"/>
</dbReference>
<feature type="region of interest" description="Disordered" evidence="7">
    <location>
        <begin position="300"/>
        <end position="325"/>
    </location>
</feature>
<dbReference type="InterPro" id="IPR009057">
    <property type="entry name" value="Homeodomain-like_sf"/>
</dbReference>
<evidence type="ECO:0000256" key="1">
    <source>
        <dbReference type="ARBA" id="ARBA00004123"/>
    </source>
</evidence>
<dbReference type="PANTHER" id="PTHR44191:SF62">
    <property type="entry name" value="OS04G0341900 PROTEIN"/>
    <property type="match status" value="1"/>
</dbReference>
<evidence type="ECO:0000256" key="6">
    <source>
        <dbReference type="PROSITE-ProRule" id="PRU00047"/>
    </source>
</evidence>
<evidence type="ECO:0000259" key="11">
    <source>
        <dbReference type="PROSITE" id="PS51294"/>
    </source>
</evidence>
<evidence type="ECO:0000259" key="9">
    <source>
        <dbReference type="PROSITE" id="PS50158"/>
    </source>
</evidence>
<dbReference type="InterPro" id="IPR001005">
    <property type="entry name" value="SANT/Myb"/>
</dbReference>
<dbReference type="PROSITE" id="PS51293">
    <property type="entry name" value="SANT"/>
    <property type="match status" value="1"/>
</dbReference>
<dbReference type="GO" id="GO:0009723">
    <property type="term" value="P:response to ethylene"/>
    <property type="evidence" value="ECO:0007669"/>
    <property type="project" value="TreeGrafter"/>
</dbReference>
<dbReference type="GO" id="GO:0008270">
    <property type="term" value="F:zinc ion binding"/>
    <property type="evidence" value="ECO:0007669"/>
    <property type="project" value="UniProtKB-KW"/>
</dbReference>